<evidence type="ECO:0000256" key="8">
    <source>
        <dbReference type="RuleBase" id="RU363032"/>
    </source>
</evidence>
<comment type="caution">
    <text evidence="10">The sequence shown here is derived from an EMBL/GenBank/DDBJ whole genome shotgun (WGS) entry which is preliminary data.</text>
</comment>
<keyword evidence="4" id="KW-0997">Cell inner membrane</keyword>
<dbReference type="OrthoDB" id="27542at2"/>
<feature type="transmembrane region" description="Helical" evidence="8">
    <location>
        <begin position="446"/>
        <end position="468"/>
    </location>
</feature>
<feature type="transmembrane region" description="Helical" evidence="8">
    <location>
        <begin position="168"/>
        <end position="190"/>
    </location>
</feature>
<keyword evidence="6 8" id="KW-1133">Transmembrane helix</keyword>
<dbReference type="Proteomes" id="UP000238196">
    <property type="component" value="Unassembled WGS sequence"/>
</dbReference>
<name>A0A2S5KJK5_9PROT</name>
<evidence type="ECO:0000256" key="3">
    <source>
        <dbReference type="ARBA" id="ARBA00022475"/>
    </source>
</evidence>
<dbReference type="GO" id="GO:0005886">
    <property type="term" value="C:plasma membrane"/>
    <property type="evidence" value="ECO:0007669"/>
    <property type="project" value="UniProtKB-SubCell"/>
</dbReference>
<feature type="transmembrane region" description="Helical" evidence="8">
    <location>
        <begin position="122"/>
        <end position="143"/>
    </location>
</feature>
<feature type="transmembrane region" description="Helical" evidence="8">
    <location>
        <begin position="419"/>
        <end position="440"/>
    </location>
</feature>
<evidence type="ECO:0000256" key="4">
    <source>
        <dbReference type="ARBA" id="ARBA00022519"/>
    </source>
</evidence>
<gene>
    <name evidence="10" type="ORF">C4K68_24990</name>
</gene>
<organism evidence="10 11">
    <name type="scientific">Proteobacteria bacterium 228</name>
    <dbReference type="NCBI Taxonomy" id="2083153"/>
    <lineage>
        <taxon>Bacteria</taxon>
        <taxon>Pseudomonadati</taxon>
        <taxon>Pseudomonadota</taxon>
    </lineage>
</organism>
<dbReference type="GO" id="GO:0055085">
    <property type="term" value="P:transmembrane transport"/>
    <property type="evidence" value="ECO:0007669"/>
    <property type="project" value="InterPro"/>
</dbReference>
<keyword evidence="3" id="KW-1003">Cell membrane</keyword>
<feature type="domain" description="ABC transmembrane type-1" evidence="9">
    <location>
        <begin position="87"/>
        <end position="295"/>
    </location>
</feature>
<dbReference type="InterPro" id="IPR035906">
    <property type="entry name" value="MetI-like_sf"/>
</dbReference>
<dbReference type="PANTHER" id="PTHR43357">
    <property type="entry name" value="INNER MEMBRANE ABC TRANSPORTER PERMEASE PROTEIN YDCV"/>
    <property type="match status" value="1"/>
</dbReference>
<comment type="similarity">
    <text evidence="8">Belongs to the binding-protein-dependent transport system permease family.</text>
</comment>
<feature type="transmembrane region" description="Helical" evidence="8">
    <location>
        <begin position="277"/>
        <end position="294"/>
    </location>
</feature>
<feature type="transmembrane region" description="Helical" evidence="8">
    <location>
        <begin position="327"/>
        <end position="350"/>
    </location>
</feature>
<feature type="domain" description="ABC transmembrane type-1" evidence="9">
    <location>
        <begin position="381"/>
        <end position="573"/>
    </location>
</feature>
<accession>A0A2S5KJK5</accession>
<feature type="transmembrane region" description="Helical" evidence="8">
    <location>
        <begin position="228"/>
        <end position="257"/>
    </location>
</feature>
<evidence type="ECO:0000256" key="2">
    <source>
        <dbReference type="ARBA" id="ARBA00022448"/>
    </source>
</evidence>
<dbReference type="AlphaFoldDB" id="A0A2S5KJK5"/>
<keyword evidence="2 8" id="KW-0813">Transport</keyword>
<protein>
    <submittedName>
        <fullName evidence="10">Iron ABC transporter permease</fullName>
    </submittedName>
</protein>
<evidence type="ECO:0000256" key="6">
    <source>
        <dbReference type="ARBA" id="ARBA00022989"/>
    </source>
</evidence>
<evidence type="ECO:0000313" key="10">
    <source>
        <dbReference type="EMBL" id="PPC74689.1"/>
    </source>
</evidence>
<dbReference type="Gene3D" id="1.10.3720.10">
    <property type="entry name" value="MetI-like"/>
    <property type="match status" value="2"/>
</dbReference>
<feature type="transmembrane region" description="Helical" evidence="8">
    <location>
        <begin position="554"/>
        <end position="578"/>
    </location>
</feature>
<feature type="transmembrane region" description="Helical" evidence="8">
    <location>
        <begin position="91"/>
        <end position="115"/>
    </location>
</feature>
<feature type="transmembrane region" description="Helical" evidence="8">
    <location>
        <begin position="38"/>
        <end position="60"/>
    </location>
</feature>
<dbReference type="Pfam" id="PF00528">
    <property type="entry name" value="BPD_transp_1"/>
    <property type="match status" value="2"/>
</dbReference>
<feature type="transmembrane region" description="Helical" evidence="8">
    <location>
        <begin position="385"/>
        <end position="407"/>
    </location>
</feature>
<dbReference type="InterPro" id="IPR000515">
    <property type="entry name" value="MetI-like"/>
</dbReference>
<evidence type="ECO:0000256" key="1">
    <source>
        <dbReference type="ARBA" id="ARBA00004429"/>
    </source>
</evidence>
<comment type="subcellular location">
    <subcellularLocation>
        <location evidence="1">Cell inner membrane</location>
        <topology evidence="1">Multi-pass membrane protein</topology>
    </subcellularLocation>
    <subcellularLocation>
        <location evidence="8">Cell membrane</location>
        <topology evidence="8">Multi-pass membrane protein</topology>
    </subcellularLocation>
</comment>
<keyword evidence="7 8" id="KW-0472">Membrane</keyword>
<sequence>MTDRSSGALAAPATTGRGSGLLLGWCRRHPPATASQQVLLYALLLIILLLSVLPSLRLLWQALQGWQQGLDAPFIRMLRSAATWTALEHSLYTSLLGTALALLLGGLFALILTLTDVRGRSLWVFLFMLPMMIPPQVTALSWLQLSGPASPLLNTLGIAPPLGSPQPLYSAEGVALLLGIQHAPLVFLALRTHLLAIPRELIEAARLSGAHQRRVLWDILLPLCRGGLWTGAAIAFVSCLGNFGIPAMLGIPASYYVLPTLIYQKMASFGADMLSDVASLSVLIGVVALTGVALQNRIQRQQALPLLGMAGRALDFRLGRWRPWTELALALILLLILLLPLLALITSSLVPALGVPLNWHSLTFAAYQEMLSHQGATLRALGNSLLLSTVAALLLMLISLPLAYLLARRQSPLMHWLHAAIDVPYALPGVVLAIACILLFARPLPWLNISLYGSLGIILVAYLARFLAVSLKPVHSSMLQLDTALEEAAQLAGAGLLQRLFSIVLPLLAPSAFAGCLLVFLTAVNELTVSALLWSAGNETLGVLIFNLDESGDAVLASAVAVMIVALVAALMTVLNLLGRYLPQGVIPWQR</sequence>
<dbReference type="PROSITE" id="PS50928">
    <property type="entry name" value="ABC_TM1"/>
    <property type="match status" value="2"/>
</dbReference>
<evidence type="ECO:0000313" key="11">
    <source>
        <dbReference type="Proteomes" id="UP000238196"/>
    </source>
</evidence>
<evidence type="ECO:0000259" key="9">
    <source>
        <dbReference type="PROSITE" id="PS50928"/>
    </source>
</evidence>
<dbReference type="SUPFAM" id="SSF161098">
    <property type="entry name" value="MetI-like"/>
    <property type="match status" value="2"/>
</dbReference>
<dbReference type="CDD" id="cd06261">
    <property type="entry name" value="TM_PBP2"/>
    <property type="match status" value="2"/>
</dbReference>
<dbReference type="EMBL" id="PRLP01000143">
    <property type="protein sequence ID" value="PPC74689.1"/>
    <property type="molecule type" value="Genomic_DNA"/>
</dbReference>
<keyword evidence="5 8" id="KW-0812">Transmembrane</keyword>
<evidence type="ECO:0000256" key="7">
    <source>
        <dbReference type="ARBA" id="ARBA00023136"/>
    </source>
</evidence>
<reference evidence="10 11" key="1">
    <citation type="submission" date="2018-02" db="EMBL/GenBank/DDBJ databases">
        <title>novel marine gammaproteobacteria from coastal saline agro ecosystem.</title>
        <authorList>
            <person name="Krishnan R."/>
            <person name="Ramesh Kumar N."/>
        </authorList>
    </citation>
    <scope>NUCLEOTIDE SEQUENCE [LARGE SCALE GENOMIC DNA]</scope>
    <source>
        <strain evidence="10 11">228</strain>
    </source>
</reference>
<feature type="transmembrane region" description="Helical" evidence="8">
    <location>
        <begin position="500"/>
        <end position="524"/>
    </location>
</feature>
<evidence type="ECO:0000256" key="5">
    <source>
        <dbReference type="ARBA" id="ARBA00022692"/>
    </source>
</evidence>
<proteinExistence type="inferred from homology"/>
<dbReference type="PANTHER" id="PTHR43357:SF3">
    <property type="entry name" value="FE(3+)-TRANSPORT SYSTEM PERMEASE PROTEIN FBPB 2"/>
    <property type="match status" value="1"/>
</dbReference>